<organism evidence="4 5">
    <name type="scientific">Candidatus Eubacterium faecipullorum</name>
    <dbReference type="NCBI Taxonomy" id="2838571"/>
    <lineage>
        <taxon>Bacteria</taxon>
        <taxon>Bacillati</taxon>
        <taxon>Bacillota</taxon>
        <taxon>Clostridia</taxon>
        <taxon>Eubacteriales</taxon>
        <taxon>Eubacteriaceae</taxon>
        <taxon>Eubacterium</taxon>
    </lineage>
</organism>
<dbReference type="InterPro" id="IPR011635">
    <property type="entry name" value="CARDB"/>
</dbReference>
<evidence type="ECO:0000259" key="3">
    <source>
        <dbReference type="Pfam" id="PF07705"/>
    </source>
</evidence>
<evidence type="ECO:0000313" key="4">
    <source>
        <dbReference type="EMBL" id="HIW86114.1"/>
    </source>
</evidence>
<protein>
    <recommendedName>
        <fullName evidence="3">CARDB domain-containing protein</fullName>
    </recommendedName>
</protein>
<keyword evidence="1" id="KW-0472">Membrane</keyword>
<dbReference type="Pfam" id="PF07705">
    <property type="entry name" value="CARDB"/>
    <property type="match status" value="1"/>
</dbReference>
<dbReference type="PANTHER" id="PTHR35902">
    <property type="entry name" value="S-LAYER DOMAIN-LIKE PROTEIN-RELATED"/>
    <property type="match status" value="1"/>
</dbReference>
<evidence type="ECO:0000256" key="1">
    <source>
        <dbReference type="SAM" id="Phobius"/>
    </source>
</evidence>
<sequence>MKLSAKFAALFAAVLLLIVPTLAPAAQEQAQSLSPSLVSAGFEADKSSVAPGSTVKLAFKLKNTSAGIAVRNVNIRVSGGEALIVSQGSDSVWADTIAAGAVYSFSKSFYCSDSTTGGTYPISLSASYEYFDAGEKLTGTAEINYSVRVTQSAVQQSLTPHIIISDFSYGDTVNGNDVFDLNFTLQNNSKSIAVQNVIVKISGGEAFVPAEGTDTVSIEKISSTAKITQKLKCLAATPSGIYPVSVSVSYEYFDAGEKQSQSEELSLSIPVTQPERVEIGSLSLADTKVTAGEEQDCPFTVINSGKSTVYNGRVRLLDANENELAAAYIGNIEAGTQFQSNYTLPLTLNTQGMQSLTLVFEYENDAGEAKSVSRQFSVTAEQQEDPYAEFTQDTETVENYNGYWLYFAIAAVIAAILAVIVIAVVRKRKKAGKKGGEPYEEI</sequence>
<comment type="caution">
    <text evidence="4">The sequence shown here is derived from an EMBL/GenBank/DDBJ whole genome shotgun (WGS) entry which is preliminary data.</text>
</comment>
<keyword evidence="2" id="KW-0732">Signal</keyword>
<dbReference type="AlphaFoldDB" id="A0A9D1UFP4"/>
<feature type="signal peptide" evidence="2">
    <location>
        <begin position="1"/>
        <end position="25"/>
    </location>
</feature>
<dbReference type="Proteomes" id="UP000824205">
    <property type="component" value="Unassembled WGS sequence"/>
</dbReference>
<evidence type="ECO:0000256" key="2">
    <source>
        <dbReference type="SAM" id="SignalP"/>
    </source>
</evidence>
<keyword evidence="1" id="KW-0812">Transmembrane</keyword>
<dbReference type="EMBL" id="DXGE01000027">
    <property type="protein sequence ID" value="HIW86114.1"/>
    <property type="molecule type" value="Genomic_DNA"/>
</dbReference>
<gene>
    <name evidence="4" type="ORF">IAA48_06410</name>
</gene>
<evidence type="ECO:0000313" key="5">
    <source>
        <dbReference type="Proteomes" id="UP000824205"/>
    </source>
</evidence>
<proteinExistence type="predicted"/>
<feature type="chain" id="PRO_5038953235" description="CARDB domain-containing protein" evidence="2">
    <location>
        <begin position="26"/>
        <end position="442"/>
    </location>
</feature>
<keyword evidence="1" id="KW-1133">Transmembrane helix</keyword>
<name>A0A9D1UFP4_9FIRM</name>
<feature type="domain" description="CARDB" evidence="3">
    <location>
        <begin position="282"/>
        <end position="368"/>
    </location>
</feature>
<reference evidence="4" key="1">
    <citation type="journal article" date="2021" name="PeerJ">
        <title>Extensive microbial diversity within the chicken gut microbiome revealed by metagenomics and culture.</title>
        <authorList>
            <person name="Gilroy R."/>
            <person name="Ravi A."/>
            <person name="Getino M."/>
            <person name="Pursley I."/>
            <person name="Horton D.L."/>
            <person name="Alikhan N.F."/>
            <person name="Baker D."/>
            <person name="Gharbi K."/>
            <person name="Hall N."/>
            <person name="Watson M."/>
            <person name="Adriaenssens E.M."/>
            <person name="Foster-Nyarko E."/>
            <person name="Jarju S."/>
            <person name="Secka A."/>
            <person name="Antonio M."/>
            <person name="Oren A."/>
            <person name="Chaudhuri R.R."/>
            <person name="La Ragione R."/>
            <person name="Hildebrand F."/>
            <person name="Pallen M.J."/>
        </authorList>
    </citation>
    <scope>NUCLEOTIDE SEQUENCE</scope>
    <source>
        <strain evidence="4">421</strain>
    </source>
</reference>
<feature type="transmembrane region" description="Helical" evidence="1">
    <location>
        <begin position="403"/>
        <end position="425"/>
    </location>
</feature>
<reference evidence="4" key="2">
    <citation type="submission" date="2021-04" db="EMBL/GenBank/DDBJ databases">
        <authorList>
            <person name="Gilroy R."/>
        </authorList>
    </citation>
    <scope>NUCLEOTIDE SEQUENCE</scope>
    <source>
        <strain evidence="4">421</strain>
    </source>
</reference>
<accession>A0A9D1UFP4</accession>